<sequence length="325" mass="36546">MEDRPFINRILISLVTAFSFVAMSLSGIAAFIVPQGKVAFWTNWTFLGLSKTQWGNIHITTSVLFLIAGIWHTWYNWTPLMQYLRGVPDRMAVSLRDLAVATLITVFFAVGAVTRTPPLNYILNFNNWVKESWVRTPADDPPFGHAELLSLKGFCKKMYIDTGEALLELRHAGLRVTDENSTVEQIAHMNKMTPASVYQIIKKLERPESIPPAVTIPTPALRQVVPVYNSVTRNRTATPPIIKETSESPRYTGDLVVERFEGKGIGKKSLTVICQELHLDCEKVQQKLKTRNISLKDDESIKEAASRLGMVPIEVLKIILEGELI</sequence>
<feature type="transmembrane region" description="Helical" evidence="1">
    <location>
        <begin position="95"/>
        <end position="114"/>
    </location>
</feature>
<feature type="transmembrane region" description="Helical" evidence="1">
    <location>
        <begin position="53"/>
        <end position="74"/>
    </location>
</feature>
<dbReference type="RefSeq" id="WP_214173235.1">
    <property type="nucleotide sequence ID" value="NZ_JAHCVJ010000012.1"/>
</dbReference>
<gene>
    <name evidence="3" type="ORF">KI809_19325</name>
</gene>
<name>A0AAW4L9D6_9BACT</name>
<reference evidence="3 4" key="1">
    <citation type="submission" date="2021-05" db="EMBL/GenBank/DDBJ databases">
        <title>The draft genome of Geobacter pelophilus DSM 12255.</title>
        <authorList>
            <person name="Xu Z."/>
            <person name="Masuda Y."/>
            <person name="Itoh H."/>
            <person name="Senoo K."/>
        </authorList>
    </citation>
    <scope>NUCLEOTIDE SEQUENCE [LARGE SCALE GENOMIC DNA]</scope>
    <source>
        <strain evidence="3 4">DSM 12255</strain>
    </source>
</reference>
<proteinExistence type="predicted"/>
<keyword evidence="1" id="KW-1133">Transmembrane helix</keyword>
<evidence type="ECO:0000256" key="1">
    <source>
        <dbReference type="SAM" id="Phobius"/>
    </source>
</evidence>
<dbReference type="EMBL" id="JAHCVJ010000012">
    <property type="protein sequence ID" value="MBT0666465.1"/>
    <property type="molecule type" value="Genomic_DNA"/>
</dbReference>
<dbReference type="InterPro" id="IPR025517">
    <property type="entry name" value="DUF4405"/>
</dbReference>
<dbReference type="AlphaFoldDB" id="A0AAW4L9D6"/>
<accession>A0AAW4L9D6</accession>
<protein>
    <submittedName>
        <fullName evidence="3">DUF4405 domain-containing protein</fullName>
    </submittedName>
</protein>
<feature type="transmembrane region" description="Helical" evidence="1">
    <location>
        <begin position="12"/>
        <end position="33"/>
    </location>
</feature>
<evidence type="ECO:0000313" key="3">
    <source>
        <dbReference type="EMBL" id="MBT0666465.1"/>
    </source>
</evidence>
<comment type="caution">
    <text evidence="3">The sequence shown here is derived from an EMBL/GenBank/DDBJ whole genome shotgun (WGS) entry which is preliminary data.</text>
</comment>
<keyword evidence="1" id="KW-0812">Transmembrane</keyword>
<dbReference type="Pfam" id="PF14358">
    <property type="entry name" value="DUF4405"/>
    <property type="match status" value="1"/>
</dbReference>
<feature type="domain" description="Flavinylation-associated cytochrome" evidence="2">
    <location>
        <begin position="11"/>
        <end position="77"/>
    </location>
</feature>
<evidence type="ECO:0000259" key="2">
    <source>
        <dbReference type="Pfam" id="PF14358"/>
    </source>
</evidence>
<keyword evidence="4" id="KW-1185">Reference proteome</keyword>
<organism evidence="3 4">
    <name type="scientific">Geoanaerobacter pelophilus</name>
    <dbReference type="NCBI Taxonomy" id="60036"/>
    <lineage>
        <taxon>Bacteria</taxon>
        <taxon>Pseudomonadati</taxon>
        <taxon>Thermodesulfobacteriota</taxon>
        <taxon>Desulfuromonadia</taxon>
        <taxon>Geobacterales</taxon>
        <taxon>Geobacteraceae</taxon>
        <taxon>Geoanaerobacter</taxon>
    </lineage>
</organism>
<evidence type="ECO:0000313" key="4">
    <source>
        <dbReference type="Proteomes" id="UP000811899"/>
    </source>
</evidence>
<dbReference type="Proteomes" id="UP000811899">
    <property type="component" value="Unassembled WGS sequence"/>
</dbReference>
<keyword evidence="1" id="KW-0472">Membrane</keyword>